<dbReference type="Gramene" id="OMERI12G13910.1">
    <property type="protein sequence ID" value="OMERI12G13910.1"/>
    <property type="gene ID" value="OMERI12G13910"/>
</dbReference>
<dbReference type="Proteomes" id="UP000008021">
    <property type="component" value="Chromosome 12"/>
</dbReference>
<dbReference type="GO" id="GO:0005524">
    <property type="term" value="F:ATP binding"/>
    <property type="evidence" value="ECO:0007669"/>
    <property type="project" value="UniProtKB-KW"/>
</dbReference>
<keyword evidence="5" id="KW-0418">Kinase</keyword>
<dbReference type="GO" id="GO:0004430">
    <property type="term" value="F:1-phosphatidylinositol 4-kinase activity"/>
    <property type="evidence" value="ECO:0007669"/>
    <property type="project" value="UniProtKB-EC"/>
</dbReference>
<evidence type="ECO:0000256" key="6">
    <source>
        <dbReference type="ARBA" id="ARBA00022840"/>
    </source>
</evidence>
<feature type="domain" description="PI3K/PI4K catalytic" evidence="8">
    <location>
        <begin position="44"/>
        <end position="87"/>
    </location>
</feature>
<keyword evidence="6" id="KW-0067">ATP-binding</keyword>
<name>A0A0E0FEE0_9ORYZ</name>
<evidence type="ECO:0000259" key="8">
    <source>
        <dbReference type="Pfam" id="PF00454"/>
    </source>
</evidence>
<dbReference type="EnsemblPlants" id="OMERI12G13910.1">
    <property type="protein sequence ID" value="OMERI12G13910.1"/>
    <property type="gene ID" value="OMERI12G13910"/>
</dbReference>
<keyword evidence="3" id="KW-0808">Transferase</keyword>
<dbReference type="InterPro" id="IPR044571">
    <property type="entry name" value="P4KG1-8"/>
</dbReference>
<dbReference type="PANTHER" id="PTHR45800">
    <property type="entry name" value="PHOSPHATIDYLINOSITOL 4-KINASE GAMMA"/>
    <property type="match status" value="1"/>
</dbReference>
<comment type="similarity">
    <text evidence="1">Belongs to the PI3/PI4-kinase family. Type II PI4K subfamily.</text>
</comment>
<dbReference type="Pfam" id="PF00454">
    <property type="entry name" value="PI3_PI4_kinase"/>
    <property type="match status" value="1"/>
</dbReference>
<evidence type="ECO:0000256" key="7">
    <source>
        <dbReference type="SAM" id="MobiDB-lite"/>
    </source>
</evidence>
<evidence type="ECO:0000256" key="2">
    <source>
        <dbReference type="ARBA" id="ARBA00012169"/>
    </source>
</evidence>
<feature type="region of interest" description="Disordered" evidence="7">
    <location>
        <begin position="131"/>
        <end position="151"/>
    </location>
</feature>
<dbReference type="InterPro" id="IPR000403">
    <property type="entry name" value="PI3/4_kinase_cat_dom"/>
</dbReference>
<dbReference type="PANTHER" id="PTHR45800:SF44">
    <property type="entry name" value="1-PHOSPHATIDYLINOSITOL 4-KINASE"/>
    <property type="match status" value="1"/>
</dbReference>
<dbReference type="EC" id="2.7.1.67" evidence="2"/>
<sequence>MIVDAATGLRLRLQGELVPWVDGRGPRRDEEAVHGEASARRDEICVLDIRLANADRHTGNILTCRDEQGHGLSLVPIDHGYCLPESGWGEAVPGVEESTMARPALGKMGSASWRKSTGGGCPWHRRWPTMEAEVKGGGPRTGLAHRPTQRR</sequence>
<evidence type="ECO:0000313" key="9">
    <source>
        <dbReference type="EnsemblPlants" id="OMERI12G13910.1"/>
    </source>
</evidence>
<dbReference type="AlphaFoldDB" id="A0A0E0FEE0"/>
<evidence type="ECO:0000313" key="10">
    <source>
        <dbReference type="Proteomes" id="UP000008021"/>
    </source>
</evidence>
<dbReference type="STRING" id="40149.A0A0E0FEE0"/>
<keyword evidence="4" id="KW-0547">Nucleotide-binding</keyword>
<reference evidence="9" key="2">
    <citation type="submission" date="2018-05" db="EMBL/GenBank/DDBJ databases">
        <title>OmerRS3 (Oryza meridionalis Reference Sequence Version 3).</title>
        <authorList>
            <person name="Zhang J."/>
            <person name="Kudrna D."/>
            <person name="Lee S."/>
            <person name="Talag J."/>
            <person name="Welchert J."/>
            <person name="Wing R.A."/>
        </authorList>
    </citation>
    <scope>NUCLEOTIDE SEQUENCE [LARGE SCALE GENOMIC DNA]</scope>
    <source>
        <strain evidence="9">cv. OR44</strain>
    </source>
</reference>
<evidence type="ECO:0000256" key="3">
    <source>
        <dbReference type="ARBA" id="ARBA00022679"/>
    </source>
</evidence>
<evidence type="ECO:0000256" key="5">
    <source>
        <dbReference type="ARBA" id="ARBA00022777"/>
    </source>
</evidence>
<evidence type="ECO:0000256" key="4">
    <source>
        <dbReference type="ARBA" id="ARBA00022741"/>
    </source>
</evidence>
<evidence type="ECO:0000256" key="1">
    <source>
        <dbReference type="ARBA" id="ARBA00008941"/>
    </source>
</evidence>
<accession>A0A0E0FEE0</accession>
<dbReference type="HOGENOM" id="CLU_1734375_0_0_1"/>
<organism evidence="9">
    <name type="scientific">Oryza meridionalis</name>
    <dbReference type="NCBI Taxonomy" id="40149"/>
    <lineage>
        <taxon>Eukaryota</taxon>
        <taxon>Viridiplantae</taxon>
        <taxon>Streptophyta</taxon>
        <taxon>Embryophyta</taxon>
        <taxon>Tracheophyta</taxon>
        <taxon>Spermatophyta</taxon>
        <taxon>Magnoliopsida</taxon>
        <taxon>Liliopsida</taxon>
        <taxon>Poales</taxon>
        <taxon>Poaceae</taxon>
        <taxon>BOP clade</taxon>
        <taxon>Oryzoideae</taxon>
        <taxon>Oryzeae</taxon>
        <taxon>Oryzinae</taxon>
        <taxon>Oryza</taxon>
    </lineage>
</organism>
<protein>
    <recommendedName>
        <fullName evidence="2">1-phosphatidylinositol 4-kinase</fullName>
        <ecNumber evidence="2">2.7.1.67</ecNumber>
    </recommendedName>
</protein>
<keyword evidence="10" id="KW-1185">Reference proteome</keyword>
<proteinExistence type="inferred from homology"/>
<reference evidence="9" key="1">
    <citation type="submission" date="2015-04" db="UniProtKB">
        <authorList>
            <consortium name="EnsemblPlants"/>
        </authorList>
    </citation>
    <scope>IDENTIFICATION</scope>
</reference>
<feature type="region of interest" description="Disordered" evidence="7">
    <location>
        <begin position="106"/>
        <end position="125"/>
    </location>
</feature>